<dbReference type="InterPro" id="IPR036291">
    <property type="entry name" value="NAD(P)-bd_dom_sf"/>
</dbReference>
<keyword evidence="3" id="KW-1185">Reference proteome</keyword>
<name>A0A5R9E7D7_9ACTN</name>
<sequence>MAPARLRHGRLPPCQAAVLLRNLGGAMKTALVTGSAGFVGRHMAAELRTRGWEICAADVAQPFPGIPINAFDVFRYEERVFDLVVHCAARAPHRAAIDGEPMNLAYNLQLDAAMLDWAVRTGQRRVLYLSSSAAYPLDLQSDFATARELREDDICWGQRNLGAPDAAYGWTKLTGEKMAAAAAATGLPVHVVRPFSGYGEDQGTDWPFGAFVARAQRREDPFTIWGPGTQVRDWIHIDDVVAGALAVVDADVREPINLCTGWGTSMLELATMVCDAVGYEPEFATQPDAPTGVAYRVGDPDRFHSIYKPRVPLEEGVARAVREVAAL</sequence>
<dbReference type="Gene3D" id="3.40.50.720">
    <property type="entry name" value="NAD(P)-binding Rossmann-like Domain"/>
    <property type="match status" value="1"/>
</dbReference>
<dbReference type="InterPro" id="IPR050177">
    <property type="entry name" value="Lipid_A_modif_metabolic_enz"/>
</dbReference>
<dbReference type="EMBL" id="VAWE01000001">
    <property type="protein sequence ID" value="TLQ45756.1"/>
    <property type="molecule type" value="Genomic_DNA"/>
</dbReference>
<proteinExistence type="predicted"/>
<feature type="domain" description="NAD-dependent epimerase/dehydratase" evidence="1">
    <location>
        <begin position="30"/>
        <end position="257"/>
    </location>
</feature>
<dbReference type="Proteomes" id="UP000305921">
    <property type="component" value="Unassembled WGS sequence"/>
</dbReference>
<evidence type="ECO:0000313" key="3">
    <source>
        <dbReference type="Proteomes" id="UP000305921"/>
    </source>
</evidence>
<comment type="caution">
    <text evidence="2">The sequence shown here is derived from an EMBL/GenBank/DDBJ whole genome shotgun (WGS) entry which is preliminary data.</text>
</comment>
<evidence type="ECO:0000259" key="1">
    <source>
        <dbReference type="Pfam" id="PF01370"/>
    </source>
</evidence>
<accession>A0A5R9E7D7</accession>
<dbReference type="AlphaFoldDB" id="A0A5R9E7D7"/>
<reference evidence="2 3" key="1">
    <citation type="submission" date="2019-05" db="EMBL/GenBank/DDBJ databases">
        <title>Streptomyces marianii sp. nov., a novel marine actinomycete from southern coast of India.</title>
        <authorList>
            <person name="Iniyan A.M."/>
            <person name="Wink J."/>
            <person name="Ramprasad E."/>
            <person name="Ramana C.V."/>
            <person name="Bunk B."/>
            <person name="Sproer C."/>
            <person name="Joseph F.-J.R.S."/>
            <person name="Vincent S.G.P."/>
        </authorList>
    </citation>
    <scope>NUCLEOTIDE SEQUENCE [LARGE SCALE GENOMIC DNA]</scope>
    <source>
        <strain evidence="2 3">ICN19</strain>
    </source>
</reference>
<dbReference type="OrthoDB" id="9801785at2"/>
<dbReference type="PANTHER" id="PTHR43245:SF53">
    <property type="entry name" value="EPIMERASE-RELATED"/>
    <property type="match status" value="1"/>
</dbReference>
<dbReference type="PANTHER" id="PTHR43245">
    <property type="entry name" value="BIFUNCTIONAL POLYMYXIN RESISTANCE PROTEIN ARNA"/>
    <property type="match status" value="1"/>
</dbReference>
<evidence type="ECO:0000313" key="2">
    <source>
        <dbReference type="EMBL" id="TLQ45756.1"/>
    </source>
</evidence>
<organism evidence="2 3">
    <name type="scientific">Streptomyces marianii</name>
    <dbReference type="NCBI Taxonomy" id="1817406"/>
    <lineage>
        <taxon>Bacteria</taxon>
        <taxon>Bacillati</taxon>
        <taxon>Actinomycetota</taxon>
        <taxon>Actinomycetes</taxon>
        <taxon>Kitasatosporales</taxon>
        <taxon>Streptomycetaceae</taxon>
        <taxon>Streptomyces</taxon>
    </lineage>
</organism>
<gene>
    <name evidence="2" type="ORF">FEF34_24645</name>
</gene>
<dbReference type="SUPFAM" id="SSF51735">
    <property type="entry name" value="NAD(P)-binding Rossmann-fold domains"/>
    <property type="match status" value="1"/>
</dbReference>
<dbReference type="Gene3D" id="3.90.25.10">
    <property type="entry name" value="UDP-galactose 4-epimerase, domain 1"/>
    <property type="match status" value="1"/>
</dbReference>
<dbReference type="InterPro" id="IPR001509">
    <property type="entry name" value="Epimerase_deHydtase"/>
</dbReference>
<protein>
    <submittedName>
        <fullName evidence="2">NAD-dependent epimerase/dehydratase family protein</fullName>
    </submittedName>
</protein>
<dbReference type="Pfam" id="PF01370">
    <property type="entry name" value="Epimerase"/>
    <property type="match status" value="1"/>
</dbReference>